<evidence type="ECO:0000313" key="7">
    <source>
        <dbReference type="EMBL" id="OZI35046.1"/>
    </source>
</evidence>
<dbReference type="PROSITE" id="PS51077">
    <property type="entry name" value="HTH_ICLR"/>
    <property type="match status" value="1"/>
</dbReference>
<organism evidence="7 8">
    <name type="scientific">Bordetella genomosp. 10</name>
    <dbReference type="NCBI Taxonomy" id="1416804"/>
    <lineage>
        <taxon>Bacteria</taxon>
        <taxon>Pseudomonadati</taxon>
        <taxon>Pseudomonadota</taxon>
        <taxon>Betaproteobacteria</taxon>
        <taxon>Burkholderiales</taxon>
        <taxon>Alcaligenaceae</taxon>
        <taxon>Bordetella</taxon>
    </lineage>
</organism>
<dbReference type="OrthoDB" id="9807558at2"/>
<evidence type="ECO:0000256" key="2">
    <source>
        <dbReference type="ARBA" id="ARBA00023125"/>
    </source>
</evidence>
<dbReference type="PROSITE" id="PS51078">
    <property type="entry name" value="ICLR_ED"/>
    <property type="match status" value="1"/>
</dbReference>
<dbReference type="EMBL" id="NEVM01000002">
    <property type="protein sequence ID" value="OZI35046.1"/>
    <property type="molecule type" value="Genomic_DNA"/>
</dbReference>
<feature type="domain" description="IclR-ED" evidence="6">
    <location>
        <begin position="99"/>
        <end position="283"/>
    </location>
</feature>
<feature type="region of interest" description="Disordered" evidence="4">
    <location>
        <begin position="1"/>
        <end position="34"/>
    </location>
</feature>
<proteinExistence type="predicted"/>
<dbReference type="GO" id="GO:0045892">
    <property type="term" value="P:negative regulation of DNA-templated transcription"/>
    <property type="evidence" value="ECO:0007669"/>
    <property type="project" value="TreeGrafter"/>
</dbReference>
<reference evidence="8" key="1">
    <citation type="submission" date="2017-05" db="EMBL/GenBank/DDBJ databases">
        <title>Complete and WGS of Bordetella genogroups.</title>
        <authorList>
            <person name="Spilker T."/>
            <person name="Lipuma J."/>
        </authorList>
    </citation>
    <scope>NUCLEOTIDE SEQUENCE [LARGE SCALE GENOMIC DNA]</scope>
    <source>
        <strain evidence="8">AU16122</strain>
    </source>
</reference>
<comment type="caution">
    <text evidence="7">The sequence shown here is derived from an EMBL/GenBank/DDBJ whole genome shotgun (WGS) entry which is preliminary data.</text>
</comment>
<dbReference type="PANTHER" id="PTHR30136">
    <property type="entry name" value="HELIX-TURN-HELIX TRANSCRIPTIONAL REGULATOR, ICLR FAMILY"/>
    <property type="match status" value="1"/>
</dbReference>
<dbReference type="InterPro" id="IPR050707">
    <property type="entry name" value="HTH_MetabolicPath_Reg"/>
</dbReference>
<dbReference type="SMART" id="SM00346">
    <property type="entry name" value="HTH_ICLR"/>
    <property type="match status" value="1"/>
</dbReference>
<keyword evidence="3" id="KW-0804">Transcription</keyword>
<dbReference type="InterPro" id="IPR036390">
    <property type="entry name" value="WH_DNA-bd_sf"/>
</dbReference>
<dbReference type="InterPro" id="IPR014757">
    <property type="entry name" value="Tscrpt_reg_IclR_C"/>
</dbReference>
<dbReference type="InterPro" id="IPR029016">
    <property type="entry name" value="GAF-like_dom_sf"/>
</dbReference>
<dbReference type="SUPFAM" id="SSF46785">
    <property type="entry name" value="Winged helix' DNA-binding domain"/>
    <property type="match status" value="1"/>
</dbReference>
<evidence type="ECO:0000259" key="5">
    <source>
        <dbReference type="PROSITE" id="PS51077"/>
    </source>
</evidence>
<dbReference type="SUPFAM" id="SSF55781">
    <property type="entry name" value="GAF domain-like"/>
    <property type="match status" value="1"/>
</dbReference>
<dbReference type="Proteomes" id="UP000216020">
    <property type="component" value="Unassembled WGS sequence"/>
</dbReference>
<keyword evidence="2" id="KW-0238">DNA-binding</keyword>
<accession>A0A261SCH9</accession>
<dbReference type="Pfam" id="PF01614">
    <property type="entry name" value="IclR_C"/>
    <property type="match status" value="1"/>
</dbReference>
<evidence type="ECO:0000256" key="4">
    <source>
        <dbReference type="SAM" id="MobiDB-lite"/>
    </source>
</evidence>
<dbReference type="GO" id="GO:0003700">
    <property type="term" value="F:DNA-binding transcription factor activity"/>
    <property type="evidence" value="ECO:0007669"/>
    <property type="project" value="TreeGrafter"/>
</dbReference>
<dbReference type="AlphaFoldDB" id="A0A261SCH9"/>
<keyword evidence="8" id="KW-1185">Reference proteome</keyword>
<protein>
    <submittedName>
        <fullName evidence="7">IclR family transcriptional regulator</fullName>
    </submittedName>
</protein>
<evidence type="ECO:0000259" key="6">
    <source>
        <dbReference type="PROSITE" id="PS51078"/>
    </source>
</evidence>
<evidence type="ECO:0000313" key="8">
    <source>
        <dbReference type="Proteomes" id="UP000216020"/>
    </source>
</evidence>
<feature type="domain" description="HTH iclR-type" evidence="5">
    <location>
        <begin position="35"/>
        <end position="98"/>
    </location>
</feature>
<dbReference type="InterPro" id="IPR036388">
    <property type="entry name" value="WH-like_DNA-bd_sf"/>
</dbReference>
<dbReference type="GO" id="GO:0003677">
    <property type="term" value="F:DNA binding"/>
    <property type="evidence" value="ECO:0007669"/>
    <property type="project" value="UniProtKB-KW"/>
</dbReference>
<gene>
    <name evidence="7" type="ORF">CAL29_12360</name>
</gene>
<feature type="compositionally biased region" description="Pro residues" evidence="4">
    <location>
        <begin position="16"/>
        <end position="25"/>
    </location>
</feature>
<keyword evidence="1" id="KW-0805">Transcription regulation</keyword>
<name>A0A261SCH9_9BORD</name>
<dbReference type="PANTHER" id="PTHR30136:SF39">
    <property type="entry name" value="TRANSCRIPTIONAL REGULATORY PROTEIN"/>
    <property type="match status" value="1"/>
</dbReference>
<dbReference type="Gene3D" id="1.10.10.10">
    <property type="entry name" value="Winged helix-like DNA-binding domain superfamily/Winged helix DNA-binding domain"/>
    <property type="match status" value="1"/>
</dbReference>
<dbReference type="Gene3D" id="3.30.450.40">
    <property type="match status" value="1"/>
</dbReference>
<sequence length="287" mass="31228">MAQQQKAQPKTTQQKTPPPKTPPPHSVETAQTGGAQTLRRGLAVLRLLTQIGPSGLRMLEITRRLDLNKATVIRLTKTLVEEGFVLHDRQSGRYRLGPEAFAVGLAAEASYELQRLAAPTLRALANESGDTVFFAVLHGYESICLSRDEGDFPIRNQLIKPGDRWLLGVGAGATALLAALSDKEIEDALARTAEIRARRFPRCTDAVIHKLIAETREWGYCVNPGLVLEDSWAVGVAVYDFEGRPVASISIAAIKSRLGASRSAILGNRLMLASRALTELQAREKSA</sequence>
<evidence type="ECO:0000256" key="1">
    <source>
        <dbReference type="ARBA" id="ARBA00023015"/>
    </source>
</evidence>
<evidence type="ECO:0000256" key="3">
    <source>
        <dbReference type="ARBA" id="ARBA00023163"/>
    </source>
</evidence>
<feature type="compositionally biased region" description="Low complexity" evidence="4">
    <location>
        <begin position="1"/>
        <end position="15"/>
    </location>
</feature>
<dbReference type="InterPro" id="IPR005471">
    <property type="entry name" value="Tscrpt_reg_IclR_N"/>
</dbReference>
<dbReference type="Pfam" id="PF09339">
    <property type="entry name" value="HTH_IclR"/>
    <property type="match status" value="1"/>
</dbReference>